<dbReference type="Pfam" id="PF20291">
    <property type="entry name" value="MC5"/>
    <property type="match status" value="1"/>
</dbReference>
<proteinExistence type="predicted"/>
<dbReference type="Proteomes" id="UP000494363">
    <property type="component" value="Unassembled WGS sequence"/>
</dbReference>
<dbReference type="RefSeq" id="WP_175226841.1">
    <property type="nucleotide sequence ID" value="NZ_CADIKH010000010.1"/>
</dbReference>
<name>A0A6J5DRC9_9BURK</name>
<sequence length="166" mass="18796">MLIYHPAYDAYHCVFRMLLIAEHVKDLEIEKARLLDFYLLFPGMLVHARLPDELRALRSQAKSLANVYRDPVSGLSTFRDMRHIQEAALKSVAASGLIDVKQFERGFVKRTEMLLAPGLKEKLDAFTLANGPVVDGVLAGLSKLPLLGHNGLKHRSELMEYRYDFA</sequence>
<reference evidence="1 2" key="1">
    <citation type="submission" date="2020-04" db="EMBL/GenBank/DDBJ databases">
        <authorList>
            <person name="De Canck E."/>
        </authorList>
    </citation>
    <scope>NUCLEOTIDE SEQUENCE [LARGE SCALE GENOMIC DNA]</scope>
    <source>
        <strain evidence="1 2">LMG 29542</strain>
    </source>
</reference>
<protein>
    <submittedName>
        <fullName evidence="1">Uncharacterized protein</fullName>
    </submittedName>
</protein>
<dbReference type="EMBL" id="CADIKH010000010">
    <property type="protein sequence ID" value="CAB3755416.1"/>
    <property type="molecule type" value="Genomic_DNA"/>
</dbReference>
<organism evidence="1 2">
    <name type="scientific">Paraburkholderia humisilvae</name>
    <dbReference type="NCBI Taxonomy" id="627669"/>
    <lineage>
        <taxon>Bacteria</taxon>
        <taxon>Pseudomonadati</taxon>
        <taxon>Pseudomonadota</taxon>
        <taxon>Betaproteobacteria</taxon>
        <taxon>Burkholderiales</taxon>
        <taxon>Burkholderiaceae</taxon>
        <taxon>Paraburkholderia</taxon>
    </lineage>
</organism>
<gene>
    <name evidence="1" type="ORF">LMG29542_02588</name>
</gene>
<dbReference type="AlphaFoldDB" id="A0A6J5DRC9"/>
<keyword evidence="2" id="KW-1185">Reference proteome</keyword>
<dbReference type="InterPro" id="IPR046901">
    <property type="entry name" value="ABC-3C_MC5"/>
</dbReference>
<accession>A0A6J5DRC9</accession>
<evidence type="ECO:0000313" key="1">
    <source>
        <dbReference type="EMBL" id="CAB3755416.1"/>
    </source>
</evidence>
<evidence type="ECO:0000313" key="2">
    <source>
        <dbReference type="Proteomes" id="UP000494363"/>
    </source>
</evidence>